<comment type="caution">
    <text evidence="2">The sequence shown here is derived from an EMBL/GenBank/DDBJ whole genome shotgun (WGS) entry which is preliminary data.</text>
</comment>
<dbReference type="HOGENOM" id="CLU_422738_0_0_1"/>
<feature type="compositionally biased region" description="Polar residues" evidence="1">
    <location>
        <begin position="228"/>
        <end position="240"/>
    </location>
</feature>
<feature type="compositionally biased region" description="Basic and acidic residues" evidence="1">
    <location>
        <begin position="86"/>
        <end position="112"/>
    </location>
</feature>
<feature type="compositionally biased region" description="Basic and acidic residues" evidence="1">
    <location>
        <begin position="400"/>
        <end position="413"/>
    </location>
</feature>
<feature type="compositionally biased region" description="Polar residues" evidence="1">
    <location>
        <begin position="262"/>
        <end position="277"/>
    </location>
</feature>
<feature type="compositionally biased region" description="Acidic residues" evidence="1">
    <location>
        <begin position="417"/>
        <end position="428"/>
    </location>
</feature>
<feature type="compositionally biased region" description="Basic and acidic residues" evidence="1">
    <location>
        <begin position="176"/>
        <end position="185"/>
    </location>
</feature>
<dbReference type="OMA" id="FWMGSQD"/>
<dbReference type="AlphaFoldDB" id="A0A0A2LAI2"/>
<evidence type="ECO:0000256" key="1">
    <source>
        <dbReference type="SAM" id="MobiDB-lite"/>
    </source>
</evidence>
<reference evidence="2 3" key="1">
    <citation type="journal article" date="2015" name="Mol. Plant Microbe Interact.">
        <title>Genome, transcriptome, and functional analyses of Penicillium expansum provide new insights into secondary metabolism and pathogenicity.</title>
        <authorList>
            <person name="Ballester A.R."/>
            <person name="Marcet-Houben M."/>
            <person name="Levin E."/>
            <person name="Sela N."/>
            <person name="Selma-Lazaro C."/>
            <person name="Carmona L."/>
            <person name="Wisniewski M."/>
            <person name="Droby S."/>
            <person name="Gonzalez-Candelas L."/>
            <person name="Gabaldon T."/>
        </authorList>
    </citation>
    <scope>NUCLEOTIDE SEQUENCE [LARGE SCALE GENOMIC DNA]</scope>
    <source>
        <strain evidence="2 3">PHI-1</strain>
    </source>
</reference>
<feature type="region of interest" description="Disordered" evidence="1">
    <location>
        <begin position="542"/>
        <end position="609"/>
    </location>
</feature>
<dbReference type="EMBL" id="JQGA01000343">
    <property type="protein sequence ID" value="KGO76161.1"/>
    <property type="molecule type" value="Genomic_DNA"/>
</dbReference>
<dbReference type="PhylomeDB" id="A0A0A2LAI2"/>
<feature type="compositionally biased region" description="Polar residues" evidence="1">
    <location>
        <begin position="313"/>
        <end position="324"/>
    </location>
</feature>
<sequence>MKQPRESRNLPETPRNQTRNPRRPSPPDLPTTATKITTARNRSPHSSISASTRKRTPLPRIQSTLTQIDFVTQPTPSNDDQLGYIDELKRHDDTQDTTRRPNVDDGSDKDSDYLPVQSVRSARISKFKVGDRERDSDQRSQKRRSSGIVNRDLSRSHGPRKSETPRASVRHRGGRKSLEKSVGKRDKTLTQMDFVRRYITIDDDDDDVNMGYIQPTSQIKDTKDEQTENMPKPNQSQHINRPTPAKRKRRPFEEELDLSTGEPISQSEEAQESNTGSRGEGKCGYTAPVTPRKLRAREIPSSQTPESPGLAIITSSQFRSATRSPSKRKPLNSTGNLMQPIKEEHSEVRRVVAESQDPGGESLPRPTTRNSPSIYNNLIDPDLTTTEEFPSSEFPIEANRTSRNEPTKRERTVVYETDADSEYGDFEDPLNGCSVTPSPKKTHRVFGPQGGAQATQRSPESPKDDSQELPLPAVQSSPGLDDAPPSEGPMSDASICYQRMHAATQFPHEPIPTLNTQKMSELFPHGGSSQYTNMEAWRPSLRKQAPGPFLQTQTQSQEGDKESTEMVPESSPIRERERGIELGDSSFQRPRVPGSVVQVESSQAVDRDPQWKGRVLSRSQLLTSSVMESIPLPNFWMGSQDSVGEPYSLPEA</sequence>
<feature type="region of interest" description="Disordered" evidence="1">
    <location>
        <begin position="205"/>
        <end position="496"/>
    </location>
</feature>
<gene>
    <name evidence="2" type="ORF">PITC_091860</name>
</gene>
<feature type="compositionally biased region" description="Basic and acidic residues" evidence="1">
    <location>
        <begin position="128"/>
        <end position="140"/>
    </location>
</feature>
<feature type="compositionally biased region" description="Polar residues" evidence="1">
    <location>
        <begin position="365"/>
        <end position="376"/>
    </location>
</feature>
<feature type="compositionally biased region" description="Polar residues" evidence="1">
    <location>
        <begin position="31"/>
        <end position="51"/>
    </location>
</feature>
<evidence type="ECO:0000313" key="2">
    <source>
        <dbReference type="EMBL" id="KGO76161.1"/>
    </source>
</evidence>
<feature type="compositionally biased region" description="Basic and acidic residues" evidence="1">
    <location>
        <begin position="152"/>
        <end position="164"/>
    </location>
</feature>
<feature type="compositionally biased region" description="Basic and acidic residues" evidence="1">
    <location>
        <begin position="572"/>
        <end position="581"/>
    </location>
</feature>
<name>A0A0A2LAI2_PENIT</name>
<feature type="region of interest" description="Disordered" evidence="1">
    <location>
        <begin position="1"/>
        <end position="185"/>
    </location>
</feature>
<keyword evidence="3" id="KW-1185">Reference proteome</keyword>
<dbReference type="OrthoDB" id="73788at2759"/>
<organism evidence="2 3">
    <name type="scientific">Penicillium italicum</name>
    <name type="common">Blue mold</name>
    <dbReference type="NCBI Taxonomy" id="40296"/>
    <lineage>
        <taxon>Eukaryota</taxon>
        <taxon>Fungi</taxon>
        <taxon>Dikarya</taxon>
        <taxon>Ascomycota</taxon>
        <taxon>Pezizomycotina</taxon>
        <taxon>Eurotiomycetes</taxon>
        <taxon>Eurotiomycetidae</taxon>
        <taxon>Eurotiales</taxon>
        <taxon>Aspergillaceae</taxon>
        <taxon>Penicillium</taxon>
    </lineage>
</organism>
<protein>
    <submittedName>
        <fullName evidence="2">Uncharacterized protein</fullName>
    </submittedName>
</protein>
<feature type="compositionally biased region" description="Polar residues" evidence="1">
    <location>
        <begin position="61"/>
        <end position="80"/>
    </location>
</feature>
<evidence type="ECO:0000313" key="3">
    <source>
        <dbReference type="Proteomes" id="UP000030104"/>
    </source>
</evidence>
<accession>A0A0A2LAI2</accession>
<proteinExistence type="predicted"/>
<dbReference type="Proteomes" id="UP000030104">
    <property type="component" value="Unassembled WGS sequence"/>
</dbReference>
<feature type="compositionally biased region" description="Basic and acidic residues" evidence="1">
    <location>
        <begin position="341"/>
        <end position="352"/>
    </location>
</feature>